<proteinExistence type="predicted"/>
<organism evidence="2 3">
    <name type="scientific">Candidatus Avelusimicrobium gallicola</name>
    <dbReference type="NCBI Taxonomy" id="2562704"/>
    <lineage>
        <taxon>Bacteria</taxon>
        <taxon>Pseudomonadati</taxon>
        <taxon>Elusimicrobiota</taxon>
        <taxon>Elusimicrobia</taxon>
        <taxon>Elusimicrobiales</taxon>
        <taxon>Elusimicrobiaceae</taxon>
        <taxon>Candidatus Avelusimicrobium</taxon>
    </lineage>
</organism>
<dbReference type="AlphaFoldDB" id="A0A928DRD6"/>
<name>A0A928DRD6_9BACT</name>
<gene>
    <name evidence="2" type="ORF">E7027_05505</name>
</gene>
<evidence type="ECO:0000313" key="3">
    <source>
        <dbReference type="Proteomes" id="UP000725649"/>
    </source>
</evidence>
<evidence type="ECO:0000313" key="2">
    <source>
        <dbReference type="EMBL" id="MBE6421565.1"/>
    </source>
</evidence>
<dbReference type="Proteomes" id="UP000725649">
    <property type="component" value="Unassembled WGS sequence"/>
</dbReference>
<accession>A0A928DRD6</accession>
<protein>
    <submittedName>
        <fullName evidence="2">Uncharacterized protein</fullName>
    </submittedName>
</protein>
<reference evidence="2" key="1">
    <citation type="submission" date="2019-04" db="EMBL/GenBank/DDBJ databases">
        <title>Evolution of Biomass-Degrading Anaerobic Consortia Revealed by Metagenomics.</title>
        <authorList>
            <person name="Peng X."/>
        </authorList>
    </citation>
    <scope>NUCLEOTIDE SEQUENCE</scope>
    <source>
        <strain evidence="2">SIG66</strain>
    </source>
</reference>
<comment type="caution">
    <text evidence="2">The sequence shown here is derived from an EMBL/GenBank/DDBJ whole genome shotgun (WGS) entry which is preliminary data.</text>
</comment>
<feature type="region of interest" description="Disordered" evidence="1">
    <location>
        <begin position="1"/>
        <end position="23"/>
    </location>
</feature>
<evidence type="ECO:0000256" key="1">
    <source>
        <dbReference type="SAM" id="MobiDB-lite"/>
    </source>
</evidence>
<sequence>MPTVPTYTRQENWQVPSVETSASSPVRLKEAYPNNLSRTGKLLSQAQEYWFGKDKKGRSSSPKEVNLSAQETQNVSYESQVNMRAELITEAEKQVAQDGFLSVEKLDDFARRNLSPQEADGSAGRDYLVLRQTARNDSLRRTREISKQGAETEARLVRQVGALVPTKEALNEYLSMQIPAYEAHLRQTGETEENIRLSAAKLRTQTLAQHIRRTLGVGDWQTAERVFSENREGFSVSVQAELSAKIRTSFAQARAEELWGDAQKDISASVDEKLRFCRARLDEKDPELKRAVLVEVTGKANEEKQREKLACFSVYEKLLRGSKEEIKPILLLGKLGEVELKQAVEVAGNLFRLPLRPNEKNFVRLYFRGSCQEIFSAWRAQELSADEYWLLQAVRARREALGADEQGYFLYTGITQFCNRQKYDSPTLWRVAKAVLGGGLFTEEQVSAWEKIKKLLNH</sequence>
<dbReference type="EMBL" id="SUVG01000006">
    <property type="protein sequence ID" value="MBE6421565.1"/>
    <property type="molecule type" value="Genomic_DNA"/>
</dbReference>